<protein>
    <recommendedName>
        <fullName evidence="5">Transcription factor</fullName>
    </recommendedName>
</protein>
<dbReference type="EMBL" id="LHQR01000069">
    <property type="protein sequence ID" value="KXG45805.1"/>
    <property type="molecule type" value="Genomic_DNA"/>
</dbReference>
<dbReference type="InterPro" id="IPR021858">
    <property type="entry name" value="Fun_TF"/>
</dbReference>
<dbReference type="RefSeq" id="XP_040644341.1">
    <property type="nucleotide sequence ID" value="XM_040792374.1"/>
</dbReference>
<dbReference type="GO" id="GO:0005634">
    <property type="term" value="C:nucleus"/>
    <property type="evidence" value="ECO:0007669"/>
    <property type="project" value="UniProtKB-SubCell"/>
</dbReference>
<keyword evidence="4" id="KW-1185">Reference proteome</keyword>
<dbReference type="AlphaFoldDB" id="A0A135L9Z4"/>
<dbReference type="Pfam" id="PF11951">
    <property type="entry name" value="Fungal_trans_2"/>
    <property type="match status" value="1"/>
</dbReference>
<proteinExistence type="predicted"/>
<dbReference type="GO" id="GO:0000976">
    <property type="term" value="F:transcription cis-regulatory region binding"/>
    <property type="evidence" value="ECO:0007669"/>
    <property type="project" value="TreeGrafter"/>
</dbReference>
<reference evidence="3 4" key="1">
    <citation type="journal article" date="2016" name="BMC Genomics">
        <title>Genome sequencing and secondary metabolism of the postharvest pathogen Penicillium griseofulvum.</title>
        <authorList>
            <person name="Banani H."/>
            <person name="Marcet-Houben M."/>
            <person name="Ballester A.R."/>
            <person name="Abbruscato P."/>
            <person name="Gonzalez-Candelas L."/>
            <person name="Gabaldon T."/>
            <person name="Spadaro D."/>
        </authorList>
    </citation>
    <scope>NUCLEOTIDE SEQUENCE [LARGE SCALE GENOMIC DNA]</scope>
    <source>
        <strain evidence="3 4">PG3</strain>
    </source>
</reference>
<accession>A0A135L9Z4</accession>
<evidence type="ECO:0000256" key="1">
    <source>
        <dbReference type="ARBA" id="ARBA00004123"/>
    </source>
</evidence>
<dbReference type="PANTHER" id="PTHR37534">
    <property type="entry name" value="TRANSCRIPTIONAL ACTIVATOR PROTEIN UGA3"/>
    <property type="match status" value="1"/>
</dbReference>
<evidence type="ECO:0000313" key="3">
    <source>
        <dbReference type="EMBL" id="KXG45805.1"/>
    </source>
</evidence>
<organism evidence="3 4">
    <name type="scientific">Penicillium patulum</name>
    <name type="common">Penicillium griseofulvum</name>
    <dbReference type="NCBI Taxonomy" id="5078"/>
    <lineage>
        <taxon>Eukaryota</taxon>
        <taxon>Fungi</taxon>
        <taxon>Dikarya</taxon>
        <taxon>Ascomycota</taxon>
        <taxon>Pezizomycotina</taxon>
        <taxon>Eurotiomycetes</taxon>
        <taxon>Eurotiomycetidae</taxon>
        <taxon>Eurotiales</taxon>
        <taxon>Aspergillaceae</taxon>
        <taxon>Penicillium</taxon>
    </lineage>
</organism>
<dbReference type="Proteomes" id="UP000070168">
    <property type="component" value="Unassembled WGS sequence"/>
</dbReference>
<name>A0A135L9Z4_PENPA</name>
<sequence>MLLGLAQSADSDTKDYGKQHLFAARALISSMLQDTSKSMNTDHAVWLCLGMYLYWDMCSSFLVDPCEPQGLNLLNISNAVHMMGDWHHPMYGTCSGLLFIIANVGRYCRQIVDSPQNRNLMQEAVLVAQLTTWKTIPANPGLYHLYEAFRKHGLIFLYRALAQAQSGRFMDPDMVEARESLIQQYAEETVRHLMQIPATSYYLNFQSLPLLTAGSELSELDQYLRDQVRDRFRAIYSLNRLPANLLALRLLEELWDARDSGNPSFWLPHALQKDWQLLLG</sequence>
<keyword evidence="2" id="KW-0539">Nucleus</keyword>
<dbReference type="OrthoDB" id="3031538at2759"/>
<gene>
    <name evidence="3" type="ORF">PGRI_046610</name>
</gene>
<comment type="subcellular location">
    <subcellularLocation>
        <location evidence="1">Nucleus</location>
    </subcellularLocation>
</comment>
<evidence type="ECO:0008006" key="5">
    <source>
        <dbReference type="Google" id="ProtNLM"/>
    </source>
</evidence>
<evidence type="ECO:0000256" key="2">
    <source>
        <dbReference type="ARBA" id="ARBA00023242"/>
    </source>
</evidence>
<dbReference type="GO" id="GO:0045944">
    <property type="term" value="P:positive regulation of transcription by RNA polymerase II"/>
    <property type="evidence" value="ECO:0007669"/>
    <property type="project" value="TreeGrafter"/>
</dbReference>
<dbReference type="GO" id="GO:0003700">
    <property type="term" value="F:DNA-binding transcription factor activity"/>
    <property type="evidence" value="ECO:0007669"/>
    <property type="project" value="TreeGrafter"/>
</dbReference>
<comment type="caution">
    <text evidence="3">The sequence shown here is derived from an EMBL/GenBank/DDBJ whole genome shotgun (WGS) entry which is preliminary data.</text>
</comment>
<dbReference type="STRING" id="5078.A0A135L9Z4"/>
<evidence type="ECO:0000313" key="4">
    <source>
        <dbReference type="Proteomes" id="UP000070168"/>
    </source>
</evidence>
<dbReference type="GeneID" id="63707674"/>
<dbReference type="PANTHER" id="PTHR37534:SF15">
    <property type="entry name" value="ZN(II)2CYS6 TRANSCRIPTION FACTOR (EUROFUNG)"/>
    <property type="match status" value="1"/>
</dbReference>
<dbReference type="OMA" id="RICGWND"/>